<feature type="domain" description="FHA" evidence="2">
    <location>
        <begin position="23"/>
        <end position="72"/>
    </location>
</feature>
<evidence type="ECO:0000256" key="1">
    <source>
        <dbReference type="ARBA" id="ARBA00022801"/>
    </source>
</evidence>
<dbReference type="InterPro" id="IPR036457">
    <property type="entry name" value="PPM-type-like_dom_sf"/>
</dbReference>
<dbReference type="InterPro" id="IPR008984">
    <property type="entry name" value="SMAD_FHA_dom_sf"/>
</dbReference>
<proteinExistence type="predicted"/>
<organism evidence="3 4">
    <name type="scientific">Symmachiella dynata</name>
    <dbReference type="NCBI Taxonomy" id="2527995"/>
    <lineage>
        <taxon>Bacteria</taxon>
        <taxon>Pseudomonadati</taxon>
        <taxon>Planctomycetota</taxon>
        <taxon>Planctomycetia</taxon>
        <taxon>Planctomycetales</taxon>
        <taxon>Planctomycetaceae</taxon>
        <taxon>Symmachiella</taxon>
    </lineage>
</organism>
<keyword evidence="4" id="KW-1185">Reference proteome</keyword>
<dbReference type="SMART" id="SM00240">
    <property type="entry name" value="FHA"/>
    <property type="match status" value="1"/>
</dbReference>
<dbReference type="InterPro" id="IPR003018">
    <property type="entry name" value="GAF"/>
</dbReference>
<evidence type="ECO:0000313" key="4">
    <source>
        <dbReference type="Proteomes" id="UP000319383"/>
    </source>
</evidence>
<dbReference type="PANTHER" id="PTHR43156:SF2">
    <property type="entry name" value="STAGE II SPORULATION PROTEIN E"/>
    <property type="match status" value="1"/>
</dbReference>
<dbReference type="SMART" id="SM00065">
    <property type="entry name" value="GAF"/>
    <property type="match status" value="1"/>
</dbReference>
<gene>
    <name evidence="3" type="primary">rsbU_1</name>
    <name evidence="3" type="ORF">Mal52_03560</name>
</gene>
<dbReference type="Proteomes" id="UP000319383">
    <property type="component" value="Chromosome"/>
</dbReference>
<dbReference type="SUPFAM" id="SSF55781">
    <property type="entry name" value="GAF domain-like"/>
    <property type="match status" value="1"/>
</dbReference>
<dbReference type="Gene3D" id="3.60.40.10">
    <property type="entry name" value="PPM-type phosphatase domain"/>
    <property type="match status" value="1"/>
</dbReference>
<dbReference type="EMBL" id="CP036276">
    <property type="protein sequence ID" value="QDU41901.1"/>
    <property type="molecule type" value="Genomic_DNA"/>
</dbReference>
<dbReference type="InterPro" id="IPR029016">
    <property type="entry name" value="GAF-like_dom_sf"/>
</dbReference>
<evidence type="ECO:0000259" key="2">
    <source>
        <dbReference type="PROSITE" id="PS50006"/>
    </source>
</evidence>
<dbReference type="SMART" id="SM00331">
    <property type="entry name" value="PP2C_SIG"/>
    <property type="match status" value="1"/>
</dbReference>
<keyword evidence="1 3" id="KW-0378">Hydrolase</keyword>
<dbReference type="SUPFAM" id="SSF49879">
    <property type="entry name" value="SMAD/FHA domain"/>
    <property type="match status" value="1"/>
</dbReference>
<evidence type="ECO:0000313" key="3">
    <source>
        <dbReference type="EMBL" id="QDU41901.1"/>
    </source>
</evidence>
<dbReference type="Pfam" id="PF07228">
    <property type="entry name" value="SpoIIE"/>
    <property type="match status" value="1"/>
</dbReference>
<dbReference type="InterPro" id="IPR001932">
    <property type="entry name" value="PPM-type_phosphatase-like_dom"/>
</dbReference>
<protein>
    <submittedName>
        <fullName evidence="3">Phosphoserine phosphatase RsbU</fullName>
        <ecNumber evidence="3">3.1.3.3</ecNumber>
    </submittedName>
</protein>
<dbReference type="AlphaFoldDB" id="A0A517ZHF8"/>
<dbReference type="CDD" id="cd00060">
    <property type="entry name" value="FHA"/>
    <property type="match status" value="1"/>
</dbReference>
<reference evidence="3 4" key="1">
    <citation type="submission" date="2019-02" db="EMBL/GenBank/DDBJ databases">
        <title>Deep-cultivation of Planctomycetes and their phenomic and genomic characterization uncovers novel biology.</title>
        <authorList>
            <person name="Wiegand S."/>
            <person name="Jogler M."/>
            <person name="Boedeker C."/>
            <person name="Pinto D."/>
            <person name="Vollmers J."/>
            <person name="Rivas-Marin E."/>
            <person name="Kohn T."/>
            <person name="Peeters S.H."/>
            <person name="Heuer A."/>
            <person name="Rast P."/>
            <person name="Oberbeckmann S."/>
            <person name="Bunk B."/>
            <person name="Jeske O."/>
            <person name="Meyerdierks A."/>
            <person name="Storesund J.E."/>
            <person name="Kallscheuer N."/>
            <person name="Luecker S."/>
            <person name="Lage O.M."/>
            <person name="Pohl T."/>
            <person name="Merkel B.J."/>
            <person name="Hornburger P."/>
            <person name="Mueller R.-W."/>
            <person name="Bruemmer F."/>
            <person name="Labrenz M."/>
            <person name="Spormann A.M."/>
            <person name="Op den Camp H."/>
            <person name="Overmann J."/>
            <person name="Amann R."/>
            <person name="Jetten M.S.M."/>
            <person name="Mascher T."/>
            <person name="Medema M.H."/>
            <person name="Devos D.P."/>
            <person name="Kaster A.-K."/>
            <person name="Ovreas L."/>
            <person name="Rohde M."/>
            <person name="Galperin M.Y."/>
            <person name="Jogler C."/>
        </authorList>
    </citation>
    <scope>NUCLEOTIDE SEQUENCE [LARGE SCALE GENOMIC DNA]</scope>
    <source>
        <strain evidence="3 4">Mal52</strain>
    </source>
</reference>
<dbReference type="InterPro" id="IPR052016">
    <property type="entry name" value="Bact_Sigma-Reg"/>
</dbReference>
<dbReference type="Gene3D" id="2.60.200.20">
    <property type="match status" value="1"/>
</dbReference>
<dbReference type="EC" id="3.1.3.3" evidence="3"/>
<dbReference type="PROSITE" id="PS50006">
    <property type="entry name" value="FHA_DOMAIN"/>
    <property type="match status" value="1"/>
</dbReference>
<dbReference type="SUPFAM" id="SSF81606">
    <property type="entry name" value="PP2C-like"/>
    <property type="match status" value="1"/>
</dbReference>
<dbReference type="RefSeq" id="WP_145373895.1">
    <property type="nucleotide sequence ID" value="NZ_CP036276.1"/>
</dbReference>
<dbReference type="KEGG" id="sdyn:Mal52_03560"/>
<dbReference type="Gene3D" id="3.30.450.40">
    <property type="match status" value="1"/>
</dbReference>
<dbReference type="GO" id="GO:0016791">
    <property type="term" value="F:phosphatase activity"/>
    <property type="evidence" value="ECO:0007669"/>
    <property type="project" value="TreeGrafter"/>
</dbReference>
<sequence>MGVLKMLEGDVPGRIVVLNHEKMVLGRHPNCEIVLDNAAVSRRHAQFLENHGTYFVEDLQSRNGTIVNGERIEGRTQLQDTDLVKICNVVLRFHAVMPPAVDPATVTVPGDTHQISPDTAHVKPVVGQTTASLPPVPMDDSNAAVISSMDASSVTHISLKVQPEAKLAAVLAISRDLGGALEVDEVLPRILDSLFQIFPQADRGVVLLHDNDADKLVVKASKTRHHHEDNIVEISQTIIQKAVDTGQAFLSADAGTDQRFDSSESISKFRIRSLMCAPLVGQDGTRLGVIQIDSKTSAPGFIADDLELLIAVACQAAVVVEKAVLYHRAETLRDLERELNFATQIQLGFLPTERPHIEGYEFFHYYEAAQSVGGDFFDYVTLRNGKIAITLGDVAGKGVPAALMMARLYADARYHLLMEQTAGGALTKLNDDVVRGGHGHRFVTYAAAILDPQTHQLTIANAGHLPPLLKKADQTVERMGVDHANLPLGVDANLEFEEAVFDLAPGDAIVLYTDGVTEATNAANDLYGMQRLIKCIAEAPTGIGELGERLIADVEEFCGGRAQRDDICLLGLRRLQV</sequence>
<dbReference type="PANTHER" id="PTHR43156">
    <property type="entry name" value="STAGE II SPORULATION PROTEIN E-RELATED"/>
    <property type="match status" value="1"/>
</dbReference>
<dbReference type="InterPro" id="IPR000253">
    <property type="entry name" value="FHA_dom"/>
</dbReference>
<dbReference type="Pfam" id="PF00498">
    <property type="entry name" value="FHA"/>
    <property type="match status" value="1"/>
</dbReference>
<dbReference type="Pfam" id="PF13185">
    <property type="entry name" value="GAF_2"/>
    <property type="match status" value="1"/>
</dbReference>
<accession>A0A517ZHF8</accession>
<name>A0A517ZHF8_9PLAN</name>